<dbReference type="GO" id="GO:0015074">
    <property type="term" value="P:DNA integration"/>
    <property type="evidence" value="ECO:0007669"/>
    <property type="project" value="InterPro"/>
</dbReference>
<dbReference type="PROSITE" id="PS51898">
    <property type="entry name" value="TYR_RECOMBINASE"/>
    <property type="match status" value="1"/>
</dbReference>
<dbReference type="InterPro" id="IPR013762">
    <property type="entry name" value="Integrase-like_cat_sf"/>
</dbReference>
<accession>A0A174UFG3</accession>
<dbReference type="EMBL" id="CZAW01000113">
    <property type="protein sequence ID" value="CUQ21002.1"/>
    <property type="molecule type" value="Genomic_DNA"/>
</dbReference>
<dbReference type="EMBL" id="WWVQ01000128">
    <property type="protein sequence ID" value="MZL35635.1"/>
    <property type="molecule type" value="Genomic_DNA"/>
</dbReference>
<evidence type="ECO:0000259" key="4">
    <source>
        <dbReference type="PROSITE" id="PS51898"/>
    </source>
</evidence>
<evidence type="ECO:0000313" key="6">
    <source>
        <dbReference type="EMBL" id="MZL35635.1"/>
    </source>
</evidence>
<dbReference type="OrthoDB" id="9766545at2"/>
<organism evidence="5 7">
    <name type="scientific">Blautia wexlerae</name>
    <dbReference type="NCBI Taxonomy" id="418240"/>
    <lineage>
        <taxon>Bacteria</taxon>
        <taxon>Bacillati</taxon>
        <taxon>Bacillota</taxon>
        <taxon>Clostridia</taxon>
        <taxon>Lachnospirales</taxon>
        <taxon>Lachnospiraceae</taxon>
        <taxon>Blautia</taxon>
    </lineage>
</organism>
<reference evidence="5 7" key="1">
    <citation type="submission" date="2015-09" db="EMBL/GenBank/DDBJ databases">
        <authorList>
            <consortium name="Pathogen Informatics"/>
        </authorList>
    </citation>
    <scope>NUCLEOTIDE SEQUENCE [LARGE SCALE GENOMIC DNA]</scope>
    <source>
        <strain evidence="5 7">2789STDY5834911</strain>
    </source>
</reference>
<dbReference type="RefSeq" id="WP_055154185.1">
    <property type="nucleotide sequence ID" value="NZ_CZAW01000113.1"/>
</dbReference>
<protein>
    <submittedName>
        <fullName evidence="5">Tyrosine recombinase XerD</fullName>
    </submittedName>
    <submittedName>
        <fullName evidence="6">Tyrosine-type recombinase/integrase</fullName>
    </submittedName>
</protein>
<dbReference type="Proteomes" id="UP000477285">
    <property type="component" value="Unassembled WGS sequence"/>
</dbReference>
<reference evidence="6 8" key="2">
    <citation type="journal article" date="2019" name="Nat. Med.">
        <title>A library of human gut bacterial isolates paired with longitudinal multiomics data enables mechanistic microbiome research.</title>
        <authorList>
            <person name="Poyet M."/>
            <person name="Groussin M."/>
            <person name="Gibbons S.M."/>
            <person name="Avila-Pacheco J."/>
            <person name="Jiang X."/>
            <person name="Kearney S.M."/>
            <person name="Perrotta A.R."/>
            <person name="Berdy B."/>
            <person name="Zhao S."/>
            <person name="Lieberman T.D."/>
            <person name="Swanson P.K."/>
            <person name="Smith M."/>
            <person name="Roesemann S."/>
            <person name="Alexander J.E."/>
            <person name="Rich S.A."/>
            <person name="Livny J."/>
            <person name="Vlamakis H."/>
            <person name="Clish C."/>
            <person name="Bullock K."/>
            <person name="Deik A."/>
            <person name="Scott J."/>
            <person name="Pierce K.A."/>
            <person name="Xavier R.J."/>
            <person name="Alm E.J."/>
        </authorList>
    </citation>
    <scope>NUCLEOTIDE SEQUENCE [LARGE SCALE GENOMIC DNA]</scope>
    <source>
        <strain evidence="6 8">BIOML-A1</strain>
    </source>
</reference>
<proteinExistence type="inferred from homology"/>
<sequence length="326" mass="38215">MAESVFIGPFRSEMQDFIFLKRSVGYKYNSEPGILSRFDRYLAVNYPQADALSKEAVTGWCSKTMHETAANHCSRASVIRQFSKYLSSIGIRAWILPKNYYPTGQRYVPHIYTPDELRRFFAETDKCNYCSSVPYRHLIMPEFFRLLLSCGLRCSEARLLTVGDVDLEQGVLTIRDAKNHNNRLVPMPESMVSRLRKYAAQVHPFPESVDYFFPGYGNKPMTLGNIYKNFRRFLWKAGISHSGDGPRVHDFRHAYCVYRLKEWAMQDRDLMVLIPMMRTYLGHQTFNETAYYLRWTADVFPDIRMKLEKCYEDIIPEMEGFSYETD</sequence>
<dbReference type="InterPro" id="IPR011010">
    <property type="entry name" value="DNA_brk_join_enz"/>
</dbReference>
<dbReference type="PANTHER" id="PTHR30349">
    <property type="entry name" value="PHAGE INTEGRASE-RELATED"/>
    <property type="match status" value="1"/>
</dbReference>
<evidence type="ECO:0000313" key="5">
    <source>
        <dbReference type="EMBL" id="CUQ21002.1"/>
    </source>
</evidence>
<dbReference type="SUPFAM" id="SSF56349">
    <property type="entry name" value="DNA breaking-rejoining enzymes"/>
    <property type="match status" value="1"/>
</dbReference>
<dbReference type="GO" id="GO:0006310">
    <property type="term" value="P:DNA recombination"/>
    <property type="evidence" value="ECO:0007669"/>
    <property type="project" value="UniProtKB-KW"/>
</dbReference>
<feature type="domain" description="Tyr recombinase" evidence="4">
    <location>
        <begin position="107"/>
        <end position="305"/>
    </location>
</feature>
<dbReference type="AlphaFoldDB" id="A0A174UFG3"/>
<dbReference type="GO" id="GO:0003677">
    <property type="term" value="F:DNA binding"/>
    <property type="evidence" value="ECO:0007669"/>
    <property type="project" value="UniProtKB-KW"/>
</dbReference>
<dbReference type="Proteomes" id="UP000095712">
    <property type="component" value="Unassembled WGS sequence"/>
</dbReference>
<evidence type="ECO:0000256" key="2">
    <source>
        <dbReference type="ARBA" id="ARBA00023125"/>
    </source>
</evidence>
<dbReference type="Gene3D" id="1.10.443.10">
    <property type="entry name" value="Intergrase catalytic core"/>
    <property type="match status" value="1"/>
</dbReference>
<evidence type="ECO:0000256" key="1">
    <source>
        <dbReference type="ARBA" id="ARBA00008857"/>
    </source>
</evidence>
<evidence type="ECO:0000313" key="8">
    <source>
        <dbReference type="Proteomes" id="UP000477285"/>
    </source>
</evidence>
<name>A0A174UFG3_9FIRM</name>
<dbReference type="Pfam" id="PF00589">
    <property type="entry name" value="Phage_integrase"/>
    <property type="match status" value="1"/>
</dbReference>
<evidence type="ECO:0000313" key="7">
    <source>
        <dbReference type="Proteomes" id="UP000095712"/>
    </source>
</evidence>
<gene>
    <name evidence="5" type="primary">xerD_10</name>
    <name evidence="5" type="ORF">ERS852523_04389</name>
    <name evidence="6" type="ORF">GT728_21350</name>
</gene>
<dbReference type="InterPro" id="IPR050090">
    <property type="entry name" value="Tyrosine_recombinase_XerCD"/>
</dbReference>
<evidence type="ECO:0000256" key="3">
    <source>
        <dbReference type="ARBA" id="ARBA00023172"/>
    </source>
</evidence>
<comment type="similarity">
    <text evidence="1">Belongs to the 'phage' integrase family.</text>
</comment>
<dbReference type="PANTHER" id="PTHR30349:SF41">
    <property type="entry name" value="INTEGRASE_RECOMBINASE PROTEIN MJ0367-RELATED"/>
    <property type="match status" value="1"/>
</dbReference>
<dbReference type="InterPro" id="IPR002104">
    <property type="entry name" value="Integrase_catalytic"/>
</dbReference>
<keyword evidence="2" id="KW-0238">DNA-binding</keyword>
<keyword evidence="3" id="KW-0233">DNA recombination</keyword>